<accession>A0A8J2BR32</accession>
<sequence>MEQATLSSCSTRINDLFGPGLQIAFVVWTWTAEGILLGQSAGDYAKSRFPSLTKEIFLLAHAIAHGLTRIHLVIFGIGLFSHWSIYALESLSAATGFCIGFLSVLGPSDQQASEKPRPSTWRIGRKEILSNVDRKNLGHVLAILALFWPFRPFPQAMVWSLIAGAGFMFWLLIQKETCRPPRCPDLVGLLFTSLASGALVWRGEGEPPFSLHVLGEIRERLIWSQVFLLGLPEGVFLISEDLLPSKKLAEVLGVVQLVLLGPLWRRTKGLLQQEAQLWEKLLAEPAESWAKGLPILKGWRTCYILSTFLSVCLLSTWGVLGWMIGLVGAVCLWKPACDCWKEADRMLQLQKEASRWEQ</sequence>
<keyword evidence="1" id="KW-0812">Transmembrane</keyword>
<protein>
    <submittedName>
        <fullName evidence="2">Uncharacterized protein</fullName>
    </submittedName>
</protein>
<feature type="transmembrane region" description="Helical" evidence="1">
    <location>
        <begin position="83"/>
        <end position="105"/>
    </location>
</feature>
<comment type="caution">
    <text evidence="2">The sequence shown here is derived from an EMBL/GenBank/DDBJ whole genome shotgun (WGS) entry which is preliminary data.</text>
</comment>
<proteinExistence type="predicted"/>
<dbReference type="Proteomes" id="UP000663859">
    <property type="component" value="Unassembled WGS sequence"/>
</dbReference>
<dbReference type="EMBL" id="CAJNOB010000070">
    <property type="protein sequence ID" value="CAF0705044.1"/>
    <property type="molecule type" value="Genomic_DNA"/>
</dbReference>
<feature type="transmembrane region" description="Helical" evidence="1">
    <location>
        <begin position="303"/>
        <end position="333"/>
    </location>
</feature>
<feature type="transmembrane region" description="Helical" evidence="1">
    <location>
        <begin position="56"/>
        <end position="77"/>
    </location>
</feature>
<evidence type="ECO:0000256" key="1">
    <source>
        <dbReference type="SAM" id="Phobius"/>
    </source>
</evidence>
<dbReference type="AlphaFoldDB" id="A0A8J2BR32"/>
<feature type="transmembrane region" description="Helical" evidence="1">
    <location>
        <begin position="156"/>
        <end position="173"/>
    </location>
</feature>
<reference evidence="2" key="1">
    <citation type="submission" date="2021-02" db="EMBL/GenBank/DDBJ databases">
        <authorList>
            <person name="Cremers G."/>
            <person name="Picone N."/>
        </authorList>
    </citation>
    <scope>NUCLEOTIDE SEQUENCE</scope>
    <source>
        <strain evidence="2">PQ17</strain>
    </source>
</reference>
<gene>
    <name evidence="2" type="ORF">MPNT_80082</name>
</gene>
<organism evidence="2 3">
    <name type="scientific">Candidatus Methylacidithermus pantelleriae</name>
    <dbReference type="NCBI Taxonomy" id="2744239"/>
    <lineage>
        <taxon>Bacteria</taxon>
        <taxon>Pseudomonadati</taxon>
        <taxon>Verrucomicrobiota</taxon>
        <taxon>Methylacidiphilae</taxon>
        <taxon>Methylacidiphilales</taxon>
        <taxon>Methylacidiphilaceae</taxon>
        <taxon>Candidatus Methylacidithermus</taxon>
    </lineage>
</organism>
<name>A0A8J2BR32_9BACT</name>
<keyword evidence="1" id="KW-0472">Membrane</keyword>
<keyword evidence="3" id="KW-1185">Reference proteome</keyword>
<keyword evidence="1" id="KW-1133">Transmembrane helix</keyword>
<evidence type="ECO:0000313" key="2">
    <source>
        <dbReference type="EMBL" id="CAF0705044.1"/>
    </source>
</evidence>
<evidence type="ECO:0000313" key="3">
    <source>
        <dbReference type="Proteomes" id="UP000663859"/>
    </source>
</evidence>